<proteinExistence type="inferred from homology"/>
<dbReference type="PRINTS" id="PR00046">
    <property type="entry name" value="SIGMA70FCT"/>
</dbReference>
<dbReference type="InterPro" id="IPR007630">
    <property type="entry name" value="RNA_pol_sigma70_r4"/>
</dbReference>
<dbReference type="FunFam" id="1.20.120.1810:FF:000001">
    <property type="entry name" value="RNA polymerase sigma factor RpoH"/>
    <property type="match status" value="1"/>
</dbReference>
<evidence type="ECO:0000256" key="2">
    <source>
        <dbReference type="ARBA" id="ARBA00023015"/>
    </source>
</evidence>
<evidence type="ECO:0000256" key="5">
    <source>
        <dbReference type="ARBA" id="ARBA00023125"/>
    </source>
</evidence>
<comment type="caution">
    <text evidence="7">Lacks conserved residue(s) required for the propagation of feature annotation.</text>
</comment>
<dbReference type="GO" id="GO:0009408">
    <property type="term" value="P:response to heat"/>
    <property type="evidence" value="ECO:0007669"/>
    <property type="project" value="UniProtKB-UniRule"/>
</dbReference>
<dbReference type="RefSeq" id="WP_166323324.1">
    <property type="nucleotide sequence ID" value="NZ_CP049916.1"/>
</dbReference>
<feature type="domain" description="RNA polymerase sigma-70" evidence="10">
    <location>
        <begin position="256"/>
        <end position="282"/>
    </location>
</feature>
<dbReference type="EMBL" id="CP049916">
    <property type="protein sequence ID" value="QIO08503.1"/>
    <property type="molecule type" value="Genomic_DNA"/>
</dbReference>
<sequence>MTDSSNQLMPLSLSAPGVNLGAYISTVNQIPILTAEQEKELADRYFYDQDLDAAKMLVMSHLRFVVHIARSYAGYGLPQGDLIQEGNLGLMKAVKRFDPNMGVRLVSFAVHWIKAEIHEYVIRNWRIVKIATTKAQRKLFFNLRSLKKSSKKLTLDEAKSIANDLNVTPEQVLEMEGRLTAYDAAFEAQGDDDDEGSTYVAPALYLEDNRYDPARLVEEEDYEQQSTSALHDAMDQLDDRSRNILQRRWLDDDKSTLHELAAEYNVSAERIRQLEKNAMDKIKVAMSSN</sequence>
<comment type="similarity">
    <text evidence="7">Belongs to the sigma-70 factor family. RpoH subfamily.</text>
</comment>
<dbReference type="PROSITE" id="PS00715">
    <property type="entry name" value="SIGMA70_1"/>
    <property type="match status" value="1"/>
</dbReference>
<organism evidence="11 12">
    <name type="scientific">Acinetobacter lanii</name>
    <dbReference type="NCBI Taxonomy" id="2715163"/>
    <lineage>
        <taxon>Bacteria</taxon>
        <taxon>Pseudomonadati</taxon>
        <taxon>Pseudomonadota</taxon>
        <taxon>Gammaproteobacteria</taxon>
        <taxon>Moraxellales</taxon>
        <taxon>Moraxellaceae</taxon>
        <taxon>Acinetobacter</taxon>
    </lineage>
</organism>
<evidence type="ECO:0000259" key="9">
    <source>
        <dbReference type="PROSITE" id="PS00715"/>
    </source>
</evidence>
<dbReference type="CDD" id="cd06171">
    <property type="entry name" value="Sigma70_r4"/>
    <property type="match status" value="1"/>
</dbReference>
<keyword evidence="4 7" id="KW-0731">Sigma factor</keyword>
<accession>A0A6G8S3E9</accession>
<dbReference type="PROSITE" id="PS00716">
    <property type="entry name" value="SIGMA70_2"/>
    <property type="match status" value="1"/>
</dbReference>
<dbReference type="Proteomes" id="UP000501939">
    <property type="component" value="Chromosome"/>
</dbReference>
<evidence type="ECO:0000256" key="4">
    <source>
        <dbReference type="ARBA" id="ARBA00023082"/>
    </source>
</evidence>
<reference evidence="11 12" key="1">
    <citation type="submission" date="2020-03" db="EMBL/GenBank/DDBJ databases">
        <authorList>
            <person name="Zhu W."/>
        </authorList>
    </citation>
    <scope>NUCLEOTIDE SEQUENCE [LARGE SCALE GENOMIC DNA]</scope>
    <source>
        <strain evidence="11 12">185</strain>
    </source>
</reference>
<feature type="region of interest" description="Sigma-70 factor domain-2" evidence="7">
    <location>
        <begin position="57"/>
        <end position="126"/>
    </location>
</feature>
<dbReference type="Pfam" id="PF00140">
    <property type="entry name" value="Sigma70_r1_2"/>
    <property type="match status" value="1"/>
</dbReference>
<dbReference type="Gene3D" id="1.20.120.1810">
    <property type="match status" value="1"/>
</dbReference>
<keyword evidence="2 7" id="KW-0805">Transcription regulation</keyword>
<dbReference type="InterPro" id="IPR007627">
    <property type="entry name" value="RNA_pol_sigma70_r2"/>
</dbReference>
<evidence type="ECO:0000256" key="8">
    <source>
        <dbReference type="NCBIfam" id="TIGR02392"/>
    </source>
</evidence>
<feature type="DNA-binding region" description="H-T-H motif" evidence="7">
    <location>
        <begin position="257"/>
        <end position="276"/>
    </location>
</feature>
<dbReference type="NCBIfam" id="TIGR02937">
    <property type="entry name" value="sigma70-ECF"/>
    <property type="match status" value="1"/>
</dbReference>
<keyword evidence="12" id="KW-1185">Reference proteome</keyword>
<comment type="function">
    <text evidence="7">Sigma factors are initiation factors that promote the attachment of RNA polymerase to specific initiation sites and are then released. This sigma factor is involved in regulation of expression of heat shock genes.</text>
</comment>
<gene>
    <name evidence="7 11" type="primary">rpoH</name>
    <name evidence="11" type="ORF">G8D99_05365</name>
</gene>
<dbReference type="Gene3D" id="1.10.10.10">
    <property type="entry name" value="Winged helix-like DNA-binding domain superfamily/Winged helix DNA-binding domain"/>
    <property type="match status" value="1"/>
</dbReference>
<evidence type="ECO:0000259" key="10">
    <source>
        <dbReference type="PROSITE" id="PS00716"/>
    </source>
</evidence>
<dbReference type="AlphaFoldDB" id="A0A6G8S3E9"/>
<keyword evidence="5 7" id="KW-0238">DNA-binding</keyword>
<protein>
    <recommendedName>
        <fullName evidence="7 8">RNA polymerase sigma factor RpoH</fullName>
    </recommendedName>
    <alternativeName>
        <fullName evidence="7">RNA polymerase sigma-32 factor</fullName>
    </alternativeName>
</protein>
<dbReference type="Pfam" id="PF04542">
    <property type="entry name" value="Sigma70_r2"/>
    <property type="match status" value="1"/>
</dbReference>
<dbReference type="InterPro" id="IPR009042">
    <property type="entry name" value="RNA_pol_sigma70_r1_2"/>
</dbReference>
<dbReference type="FunFam" id="1.10.10.10:FF:000285">
    <property type="entry name" value="RNA polymerase sigma factor RpoH"/>
    <property type="match status" value="1"/>
</dbReference>
<dbReference type="NCBIfam" id="TIGR02392">
    <property type="entry name" value="rpoH_proteo"/>
    <property type="match status" value="1"/>
</dbReference>
<dbReference type="HAMAP" id="MF_00961">
    <property type="entry name" value="Sigma70_RpoH"/>
    <property type="match status" value="1"/>
</dbReference>
<dbReference type="GO" id="GO:0003677">
    <property type="term" value="F:DNA binding"/>
    <property type="evidence" value="ECO:0007669"/>
    <property type="project" value="UniProtKB-UniRule"/>
</dbReference>
<dbReference type="InterPro" id="IPR012759">
    <property type="entry name" value="RNA_pol_sigma_RpoH_proteobac"/>
</dbReference>
<dbReference type="InterPro" id="IPR013324">
    <property type="entry name" value="RNA_pol_sigma_r3/r4-like"/>
</dbReference>
<dbReference type="PANTHER" id="PTHR30376:SF3">
    <property type="entry name" value="RNA POLYMERASE SIGMA FACTOR RPOH"/>
    <property type="match status" value="1"/>
</dbReference>
<evidence type="ECO:0000256" key="3">
    <source>
        <dbReference type="ARBA" id="ARBA00023016"/>
    </source>
</evidence>
<dbReference type="SUPFAM" id="SSF88659">
    <property type="entry name" value="Sigma3 and sigma4 domains of RNA polymerase sigma factors"/>
    <property type="match status" value="1"/>
</dbReference>
<dbReference type="KEGG" id="alj:G8D99_05365"/>
<evidence type="ECO:0000313" key="11">
    <source>
        <dbReference type="EMBL" id="QIO08503.1"/>
    </source>
</evidence>
<dbReference type="InterPro" id="IPR014284">
    <property type="entry name" value="RNA_pol_sigma-70_dom"/>
</dbReference>
<dbReference type="GO" id="GO:0005737">
    <property type="term" value="C:cytoplasm"/>
    <property type="evidence" value="ECO:0007669"/>
    <property type="project" value="UniProtKB-SubCell"/>
</dbReference>
<evidence type="ECO:0000256" key="7">
    <source>
        <dbReference type="HAMAP-Rule" id="MF_00961"/>
    </source>
</evidence>
<dbReference type="GO" id="GO:0016987">
    <property type="term" value="F:sigma factor activity"/>
    <property type="evidence" value="ECO:0007669"/>
    <property type="project" value="UniProtKB-UniRule"/>
</dbReference>
<keyword evidence="6 7" id="KW-0804">Transcription</keyword>
<dbReference type="InterPro" id="IPR036388">
    <property type="entry name" value="WH-like_DNA-bd_sf"/>
</dbReference>
<evidence type="ECO:0000313" key="12">
    <source>
        <dbReference type="Proteomes" id="UP000501939"/>
    </source>
</evidence>
<dbReference type="PANTHER" id="PTHR30376">
    <property type="entry name" value="SIGMA FACTOR RPOH HEAT SHOCK RELATED"/>
    <property type="match status" value="1"/>
</dbReference>
<keyword evidence="3 7" id="KW-0346">Stress response</keyword>
<dbReference type="GO" id="GO:0006352">
    <property type="term" value="P:DNA-templated transcription initiation"/>
    <property type="evidence" value="ECO:0007669"/>
    <property type="project" value="UniProtKB-UniRule"/>
</dbReference>
<feature type="short sequence motif" description="Interaction with polymerase core subunit RpoC" evidence="7">
    <location>
        <begin position="81"/>
        <end position="84"/>
    </location>
</feature>
<dbReference type="InterPro" id="IPR013325">
    <property type="entry name" value="RNA_pol_sigma_r2"/>
</dbReference>
<dbReference type="PIRSF" id="PIRSF000770">
    <property type="entry name" value="RNA_pol_sigma-SigE/K"/>
    <property type="match status" value="1"/>
</dbReference>
<dbReference type="SUPFAM" id="SSF88946">
    <property type="entry name" value="Sigma2 domain of RNA polymerase sigma factors"/>
    <property type="match status" value="1"/>
</dbReference>
<dbReference type="NCBIfam" id="NF005143">
    <property type="entry name" value="PRK06596.1"/>
    <property type="match status" value="1"/>
</dbReference>
<evidence type="ECO:0000256" key="6">
    <source>
        <dbReference type="ARBA" id="ARBA00023163"/>
    </source>
</evidence>
<comment type="subunit">
    <text evidence="7">Interacts with the RNA polymerase core enzyme.</text>
</comment>
<evidence type="ECO:0000256" key="1">
    <source>
        <dbReference type="ARBA" id="ARBA00022490"/>
    </source>
</evidence>
<feature type="domain" description="RNA polymerase sigma-70" evidence="9">
    <location>
        <begin position="81"/>
        <end position="94"/>
    </location>
</feature>
<dbReference type="InterPro" id="IPR050813">
    <property type="entry name" value="Sigma-70_Factor"/>
</dbReference>
<keyword evidence="1 7" id="KW-0963">Cytoplasm</keyword>
<name>A0A6G8S3E9_9GAMM</name>
<comment type="subcellular location">
    <subcellularLocation>
        <location evidence="7">Cytoplasm</location>
    </subcellularLocation>
</comment>
<dbReference type="Pfam" id="PF04545">
    <property type="entry name" value="Sigma70_r4"/>
    <property type="match status" value="1"/>
</dbReference>
<dbReference type="InterPro" id="IPR000943">
    <property type="entry name" value="RNA_pol_sigma70"/>
</dbReference>